<feature type="transmembrane region" description="Helical" evidence="1">
    <location>
        <begin position="459"/>
        <end position="482"/>
    </location>
</feature>
<feature type="transmembrane region" description="Helical" evidence="1">
    <location>
        <begin position="880"/>
        <end position="900"/>
    </location>
</feature>
<feature type="transmembrane region" description="Helical" evidence="1">
    <location>
        <begin position="977"/>
        <end position="998"/>
    </location>
</feature>
<dbReference type="InterPro" id="IPR027463">
    <property type="entry name" value="AcrB_DN_DC_subdom"/>
</dbReference>
<dbReference type="RefSeq" id="WP_110264585.1">
    <property type="nucleotide sequence ID" value="NZ_CAWNXA010000003.1"/>
</dbReference>
<feature type="transmembrane region" description="Helical" evidence="1">
    <location>
        <begin position="950"/>
        <end position="971"/>
    </location>
</feature>
<dbReference type="EMBL" id="QICN01000003">
    <property type="protein sequence ID" value="PXV69665.1"/>
    <property type="molecule type" value="Genomic_DNA"/>
</dbReference>
<feature type="transmembrane region" description="Helical" evidence="1">
    <location>
        <begin position="427"/>
        <end position="447"/>
    </location>
</feature>
<name>A0A318EFU5_9GAMM</name>
<reference evidence="2 3" key="1">
    <citation type="submission" date="2018-04" db="EMBL/GenBank/DDBJ databases">
        <title>Genomic Encyclopedia of Type Strains, Phase IV (KMG-IV): sequencing the most valuable type-strain genomes for metagenomic binning, comparative biology and taxonomic classification.</title>
        <authorList>
            <person name="Goeker M."/>
        </authorList>
    </citation>
    <scope>NUCLEOTIDE SEQUENCE [LARGE SCALE GENOMIC DNA]</scope>
    <source>
        <strain evidence="2 3">DSM 104150</strain>
    </source>
</reference>
<dbReference type="OrthoDB" id="9757940at2"/>
<keyword evidence="3" id="KW-1185">Reference proteome</keyword>
<accession>A0A318EFU5</accession>
<dbReference type="Proteomes" id="UP000248330">
    <property type="component" value="Unassembled WGS sequence"/>
</dbReference>
<dbReference type="GO" id="GO:0005886">
    <property type="term" value="C:plasma membrane"/>
    <property type="evidence" value="ECO:0007669"/>
    <property type="project" value="TreeGrafter"/>
</dbReference>
<comment type="caution">
    <text evidence="2">The sequence shown here is derived from an EMBL/GenBank/DDBJ whole genome shotgun (WGS) entry which is preliminary data.</text>
</comment>
<feature type="transmembrane region" description="Helical" evidence="1">
    <location>
        <begin position="383"/>
        <end position="406"/>
    </location>
</feature>
<dbReference type="PRINTS" id="PR00702">
    <property type="entry name" value="ACRIFLAVINRP"/>
</dbReference>
<dbReference type="PANTHER" id="PTHR32063:SF18">
    <property type="entry name" value="CATION EFFLUX SYSTEM PROTEIN"/>
    <property type="match status" value="1"/>
</dbReference>
<dbReference type="AlphaFoldDB" id="A0A318EFU5"/>
<dbReference type="GO" id="GO:0042910">
    <property type="term" value="F:xenobiotic transmembrane transporter activity"/>
    <property type="evidence" value="ECO:0007669"/>
    <property type="project" value="TreeGrafter"/>
</dbReference>
<feature type="transmembrane region" description="Helical" evidence="1">
    <location>
        <begin position="906"/>
        <end position="929"/>
    </location>
</feature>
<dbReference type="PANTHER" id="PTHR32063">
    <property type="match status" value="1"/>
</dbReference>
<sequence>MRISDFAVRNVPFMLVVFLLLVAVGISSWNNIPRTEDPYFPISAFQVIAVYPGADPVEVERQVVEPIEDAINTLDDLKEMVSTSDDSLGIVRIEFEAHVDVDKKYDEVTREIAALGPELPDGLASLEVKKINPGYVNIVQIALASDTVSWRTLEDAAEALKDRLERVPGVRESETWAFPDRELRVELDLARLAELKLRATQVLQAVSAQNTNVPGGGVEIGSRRFNLKTSGSYDSPEEVLDTVVAGHGDSVIRVRDVAEVRWDHGPLDHTARLDGRRAVWVTANQKPGQNIFVTQQAIATVVESFAAELPAGVELISAFDQSKNVRNRLNRLSADFLIAIVLVSVTLLPLGLRAAGIVMVSIPLSLLTGVAALYFTGFSLNQLSIAGFVVALGLLVDDSIVVVENIARFLRMGHSRQQAAILATRQISLAVVGCTAVLLFAFLPLLSLPGNAGKFIRSLPAAVTFTVAASLFIALTIIPFLASRVLPREEPAEGNRALQALLRVIHGVYAPWLRRALAFPRTTVLLSLAAVAASFALVPMIGMSMFPKADTPQFLVQITLPNGSSIARTDEVLRQAEDILRAQPEVEHTMANLGRGNPQIYYNVFQREYAAHTAEIFVQLREFRGEATRRLLDELRTQLDAIPGAEIVLKEFENGPPMEAPIAIRVIGPDLATLRSIAAEVETLMRATPGTRNVVNNQRRPRVDLDLGIDTTKAGLLGVAPLELDQIVRMAVAGIEAGEFREADGDSYPIVLRAPLSDRPTLGALDGLHVGSASGAQIPLAQLTAPRLVESPPLIYRRDRERAILISAYTETGYNTERVTYDVLDQITARDWPQGYRFVAAGEIESREDSFAGFGTAILVAVFGILAVLVLEFGSFKSTLIVATVVPLGIMGGILMLWLTGNSLSFTAMIGFIALTGIEIKNSILLVDFTNQLRQQGRPLMDAIVEAGEIRFLPILLTSVTAIGGLTPLAVQGAALYAPMAWVIIGGLITSTLIGRLVTPVMYRLLPPELNPEAATGVAVPELHPAR</sequence>
<keyword evidence="1" id="KW-1133">Transmembrane helix</keyword>
<feature type="transmembrane region" description="Helical" evidence="1">
    <location>
        <begin position="851"/>
        <end position="873"/>
    </location>
</feature>
<keyword evidence="1" id="KW-0472">Membrane</keyword>
<protein>
    <submittedName>
        <fullName evidence="2">Multidrug efflux pump subunit AcrB</fullName>
    </submittedName>
</protein>
<evidence type="ECO:0000313" key="2">
    <source>
        <dbReference type="EMBL" id="PXV69665.1"/>
    </source>
</evidence>
<dbReference type="Pfam" id="PF00873">
    <property type="entry name" value="ACR_tran"/>
    <property type="match status" value="1"/>
</dbReference>
<keyword evidence="1" id="KW-0812">Transmembrane</keyword>
<dbReference type="SUPFAM" id="SSF82693">
    <property type="entry name" value="Multidrug efflux transporter AcrB pore domain, PN1, PN2, PC1 and PC2 subdomains"/>
    <property type="match status" value="3"/>
</dbReference>
<dbReference type="Gene3D" id="1.20.1640.10">
    <property type="entry name" value="Multidrug efflux transporter AcrB transmembrane domain"/>
    <property type="match status" value="2"/>
</dbReference>
<organism evidence="2 3">
    <name type="scientific">Sinimarinibacterium flocculans</name>
    <dbReference type="NCBI Taxonomy" id="985250"/>
    <lineage>
        <taxon>Bacteria</taxon>
        <taxon>Pseudomonadati</taxon>
        <taxon>Pseudomonadota</taxon>
        <taxon>Gammaproteobacteria</taxon>
        <taxon>Nevskiales</taxon>
        <taxon>Nevskiaceae</taxon>
        <taxon>Sinimarinibacterium</taxon>
    </lineage>
</organism>
<gene>
    <name evidence="2" type="ORF">C8D93_103240</name>
</gene>
<feature type="transmembrane region" description="Helical" evidence="1">
    <location>
        <begin position="357"/>
        <end position="377"/>
    </location>
</feature>
<proteinExistence type="predicted"/>
<feature type="transmembrane region" description="Helical" evidence="1">
    <location>
        <begin position="524"/>
        <end position="546"/>
    </location>
</feature>
<dbReference type="Gene3D" id="3.30.2090.10">
    <property type="entry name" value="Multidrug efflux transporter AcrB TolC docking domain, DN and DC subdomains"/>
    <property type="match status" value="2"/>
</dbReference>
<dbReference type="SUPFAM" id="SSF82714">
    <property type="entry name" value="Multidrug efflux transporter AcrB TolC docking domain, DN and DC subdomains"/>
    <property type="match status" value="2"/>
</dbReference>
<dbReference type="SUPFAM" id="SSF82866">
    <property type="entry name" value="Multidrug efflux transporter AcrB transmembrane domain"/>
    <property type="match status" value="2"/>
</dbReference>
<feature type="transmembrane region" description="Helical" evidence="1">
    <location>
        <begin position="12"/>
        <end position="29"/>
    </location>
</feature>
<dbReference type="Gene3D" id="3.30.70.1440">
    <property type="entry name" value="Multidrug efflux transporter AcrB pore domain"/>
    <property type="match status" value="1"/>
</dbReference>
<dbReference type="InterPro" id="IPR001036">
    <property type="entry name" value="Acrflvin-R"/>
</dbReference>
<dbReference type="Gene3D" id="3.30.70.1430">
    <property type="entry name" value="Multidrug efflux transporter AcrB pore domain"/>
    <property type="match status" value="2"/>
</dbReference>
<evidence type="ECO:0000313" key="3">
    <source>
        <dbReference type="Proteomes" id="UP000248330"/>
    </source>
</evidence>
<evidence type="ECO:0000256" key="1">
    <source>
        <dbReference type="SAM" id="Phobius"/>
    </source>
</evidence>
<dbReference type="Gene3D" id="3.30.70.1320">
    <property type="entry name" value="Multidrug efflux transporter AcrB pore domain like"/>
    <property type="match status" value="1"/>
</dbReference>
<feature type="transmembrane region" description="Helical" evidence="1">
    <location>
        <begin position="332"/>
        <end position="350"/>
    </location>
</feature>